<reference evidence="1" key="2">
    <citation type="submission" date="2023-05" db="EMBL/GenBank/DDBJ databases">
        <authorList>
            <consortium name="Lawrence Berkeley National Laboratory"/>
            <person name="Steindorff A."/>
            <person name="Hensen N."/>
            <person name="Bonometti L."/>
            <person name="Westerberg I."/>
            <person name="Brannstrom I.O."/>
            <person name="Guillou S."/>
            <person name="Cros-Aarteil S."/>
            <person name="Calhoun S."/>
            <person name="Haridas S."/>
            <person name="Kuo A."/>
            <person name="Mondo S."/>
            <person name="Pangilinan J."/>
            <person name="Riley R."/>
            <person name="Labutti K."/>
            <person name="Andreopoulos B."/>
            <person name="Lipzen A."/>
            <person name="Chen C."/>
            <person name="Yanf M."/>
            <person name="Daum C."/>
            <person name="Ng V."/>
            <person name="Clum A."/>
            <person name="Ohm R."/>
            <person name="Martin F."/>
            <person name="Silar P."/>
            <person name="Natvig D."/>
            <person name="Lalanne C."/>
            <person name="Gautier V."/>
            <person name="Ament-Velasquez S.L."/>
            <person name="Kruys A."/>
            <person name="Hutchinson M.I."/>
            <person name="Powell A.J."/>
            <person name="Barry K."/>
            <person name="Miller A.N."/>
            <person name="Grigoriev I.V."/>
            <person name="Debuchy R."/>
            <person name="Gladieux P."/>
            <person name="Thoren M.H."/>
            <person name="Johannesson H."/>
        </authorList>
    </citation>
    <scope>NUCLEOTIDE SEQUENCE</scope>
    <source>
        <strain evidence="1">CBS 508.74</strain>
    </source>
</reference>
<comment type="caution">
    <text evidence="1">The sequence shown here is derived from an EMBL/GenBank/DDBJ whole genome shotgun (WGS) entry which is preliminary data.</text>
</comment>
<gene>
    <name evidence="1" type="ORF">N656DRAFT_784454</name>
</gene>
<dbReference type="Proteomes" id="UP001302812">
    <property type="component" value="Unassembled WGS sequence"/>
</dbReference>
<accession>A0AAN6QJ03</accession>
<proteinExistence type="predicted"/>
<dbReference type="GeneID" id="89940298"/>
<dbReference type="EMBL" id="MU853365">
    <property type="protein sequence ID" value="KAK4108172.1"/>
    <property type="molecule type" value="Genomic_DNA"/>
</dbReference>
<name>A0AAN6QJ03_9PEZI</name>
<reference evidence="1" key="1">
    <citation type="journal article" date="2023" name="Mol. Phylogenet. Evol.">
        <title>Genome-scale phylogeny and comparative genomics of the fungal order Sordariales.</title>
        <authorList>
            <person name="Hensen N."/>
            <person name="Bonometti L."/>
            <person name="Westerberg I."/>
            <person name="Brannstrom I.O."/>
            <person name="Guillou S."/>
            <person name="Cros-Aarteil S."/>
            <person name="Calhoun S."/>
            <person name="Haridas S."/>
            <person name="Kuo A."/>
            <person name="Mondo S."/>
            <person name="Pangilinan J."/>
            <person name="Riley R."/>
            <person name="LaButti K."/>
            <person name="Andreopoulos B."/>
            <person name="Lipzen A."/>
            <person name="Chen C."/>
            <person name="Yan M."/>
            <person name="Daum C."/>
            <person name="Ng V."/>
            <person name="Clum A."/>
            <person name="Steindorff A."/>
            <person name="Ohm R.A."/>
            <person name="Martin F."/>
            <person name="Silar P."/>
            <person name="Natvig D.O."/>
            <person name="Lalanne C."/>
            <person name="Gautier V."/>
            <person name="Ament-Velasquez S.L."/>
            <person name="Kruys A."/>
            <person name="Hutchinson M.I."/>
            <person name="Powell A.J."/>
            <person name="Barry K."/>
            <person name="Miller A.N."/>
            <person name="Grigoriev I.V."/>
            <person name="Debuchy R."/>
            <person name="Gladieux P."/>
            <person name="Hiltunen Thoren M."/>
            <person name="Johannesson H."/>
        </authorList>
    </citation>
    <scope>NUCLEOTIDE SEQUENCE</scope>
    <source>
        <strain evidence="1">CBS 508.74</strain>
    </source>
</reference>
<keyword evidence="2" id="KW-1185">Reference proteome</keyword>
<sequence length="57" mass="6435">MDMRLVYIHIYDRRGVPDSQLDCADMTTAEDTSNRGLVRGRLNAMASLVIQAAHWSL</sequence>
<dbReference type="AlphaFoldDB" id="A0AAN6QJ03"/>
<evidence type="ECO:0000313" key="2">
    <source>
        <dbReference type="Proteomes" id="UP001302812"/>
    </source>
</evidence>
<organism evidence="1 2">
    <name type="scientific">Canariomyces notabilis</name>
    <dbReference type="NCBI Taxonomy" id="2074819"/>
    <lineage>
        <taxon>Eukaryota</taxon>
        <taxon>Fungi</taxon>
        <taxon>Dikarya</taxon>
        <taxon>Ascomycota</taxon>
        <taxon>Pezizomycotina</taxon>
        <taxon>Sordariomycetes</taxon>
        <taxon>Sordariomycetidae</taxon>
        <taxon>Sordariales</taxon>
        <taxon>Chaetomiaceae</taxon>
        <taxon>Canariomyces</taxon>
    </lineage>
</organism>
<evidence type="ECO:0000313" key="1">
    <source>
        <dbReference type="EMBL" id="KAK4108172.1"/>
    </source>
</evidence>
<dbReference type="RefSeq" id="XP_064665742.1">
    <property type="nucleotide sequence ID" value="XM_064816173.1"/>
</dbReference>
<protein>
    <submittedName>
        <fullName evidence="1">Uncharacterized protein</fullName>
    </submittedName>
</protein>